<name>A0A6C0JAR2_9ZZZZ</name>
<dbReference type="EMBL" id="MN740350">
    <property type="protein sequence ID" value="QHU01881.1"/>
    <property type="molecule type" value="Genomic_DNA"/>
</dbReference>
<protein>
    <submittedName>
        <fullName evidence="1">Uncharacterized protein</fullName>
    </submittedName>
</protein>
<accession>A0A6C0JAR2</accession>
<proteinExistence type="predicted"/>
<sequence length="62" mass="7180">MFKNIADNPDPNKVGVLYPIPKDIFHLIANVPKKNYYETEIKNIKKDKTIIVLKDKAILKKV</sequence>
<dbReference type="AlphaFoldDB" id="A0A6C0JAR2"/>
<organism evidence="1">
    <name type="scientific">viral metagenome</name>
    <dbReference type="NCBI Taxonomy" id="1070528"/>
    <lineage>
        <taxon>unclassified sequences</taxon>
        <taxon>metagenomes</taxon>
        <taxon>organismal metagenomes</taxon>
    </lineage>
</organism>
<reference evidence="1" key="1">
    <citation type="journal article" date="2020" name="Nature">
        <title>Giant virus diversity and host interactions through global metagenomics.</title>
        <authorList>
            <person name="Schulz F."/>
            <person name="Roux S."/>
            <person name="Paez-Espino D."/>
            <person name="Jungbluth S."/>
            <person name="Walsh D.A."/>
            <person name="Denef V.J."/>
            <person name="McMahon K.D."/>
            <person name="Konstantinidis K.T."/>
            <person name="Eloe-Fadrosh E.A."/>
            <person name="Kyrpides N.C."/>
            <person name="Woyke T."/>
        </authorList>
    </citation>
    <scope>NUCLEOTIDE SEQUENCE</scope>
    <source>
        <strain evidence="1">GVMAG-M-3300025880-56</strain>
    </source>
</reference>
<evidence type="ECO:0000313" key="1">
    <source>
        <dbReference type="EMBL" id="QHU01881.1"/>
    </source>
</evidence>